<evidence type="ECO:0000313" key="1">
    <source>
        <dbReference type="EMBL" id="MBD2861631.1"/>
    </source>
</evidence>
<accession>A0A927GY82</accession>
<name>A0A927GY82_9BACL</name>
<sequence>MFPKNGKSYEQIDECALDSCKQPIYPDEKVWKFGCDAYCTLQHLAEGIGAKKVSVEDN</sequence>
<gene>
    <name evidence="1" type="ORF">IDH45_06445</name>
</gene>
<protein>
    <submittedName>
        <fullName evidence="1">Uncharacterized protein</fullName>
    </submittedName>
</protein>
<evidence type="ECO:0000313" key="2">
    <source>
        <dbReference type="Proteomes" id="UP000639396"/>
    </source>
</evidence>
<proteinExistence type="predicted"/>
<keyword evidence="2" id="KW-1185">Reference proteome</keyword>
<dbReference type="RefSeq" id="WP_190925793.1">
    <property type="nucleotide sequence ID" value="NZ_JACXJA010000006.1"/>
</dbReference>
<dbReference type="EMBL" id="JACXJA010000006">
    <property type="protein sequence ID" value="MBD2861631.1"/>
    <property type="molecule type" value="Genomic_DNA"/>
</dbReference>
<dbReference type="AlphaFoldDB" id="A0A927GY82"/>
<comment type="caution">
    <text evidence="1">The sequence shown here is derived from an EMBL/GenBank/DDBJ whole genome shotgun (WGS) entry which is preliminary data.</text>
</comment>
<organism evidence="1 2">
    <name type="scientific">Paenibacillus oceani</name>
    <dbReference type="NCBI Taxonomy" id="2772510"/>
    <lineage>
        <taxon>Bacteria</taxon>
        <taxon>Bacillati</taxon>
        <taxon>Bacillota</taxon>
        <taxon>Bacilli</taxon>
        <taxon>Bacillales</taxon>
        <taxon>Paenibacillaceae</taxon>
        <taxon>Paenibacillus</taxon>
    </lineage>
</organism>
<reference evidence="1" key="1">
    <citation type="submission" date="2020-09" db="EMBL/GenBank/DDBJ databases">
        <title>A novel bacterium of genus Paenibacillus, isolated from South China Sea.</title>
        <authorList>
            <person name="Huang H."/>
            <person name="Mo K."/>
            <person name="Hu Y."/>
        </authorList>
    </citation>
    <scope>NUCLEOTIDE SEQUENCE</scope>
    <source>
        <strain evidence="1">IB182363</strain>
    </source>
</reference>
<dbReference type="Proteomes" id="UP000639396">
    <property type="component" value="Unassembled WGS sequence"/>
</dbReference>